<evidence type="ECO:0000256" key="5">
    <source>
        <dbReference type="ARBA" id="ARBA00022723"/>
    </source>
</evidence>
<dbReference type="GO" id="GO:0004181">
    <property type="term" value="F:metallocarboxypeptidase activity"/>
    <property type="evidence" value="ECO:0007669"/>
    <property type="project" value="InterPro"/>
</dbReference>
<dbReference type="PANTHER" id="PTHR12756:SF45">
    <property type="entry name" value="CYTOSOLIC CARBOXYPEPTIDASE NNA1"/>
    <property type="match status" value="1"/>
</dbReference>
<proteinExistence type="inferred from homology"/>
<reference evidence="12" key="1">
    <citation type="submission" date="2021-01" db="UniProtKB">
        <authorList>
            <consortium name="EnsemblMetazoa"/>
        </authorList>
    </citation>
    <scope>IDENTIFICATION</scope>
</reference>
<protein>
    <recommendedName>
        <fullName evidence="11">Peptidase M14 domain-containing protein</fullName>
    </recommendedName>
</protein>
<feature type="compositionally biased region" description="Basic residues" evidence="10">
    <location>
        <begin position="677"/>
        <end position="686"/>
    </location>
</feature>
<organism evidence="12 13">
    <name type="scientific">Clytia hemisphaerica</name>
    <dbReference type="NCBI Taxonomy" id="252671"/>
    <lineage>
        <taxon>Eukaryota</taxon>
        <taxon>Metazoa</taxon>
        <taxon>Cnidaria</taxon>
        <taxon>Hydrozoa</taxon>
        <taxon>Hydroidolina</taxon>
        <taxon>Leptothecata</taxon>
        <taxon>Obeliida</taxon>
        <taxon>Clytiidae</taxon>
        <taxon>Clytia</taxon>
    </lineage>
</organism>
<dbReference type="AlphaFoldDB" id="A0A7M5XK81"/>
<keyword evidence="5" id="KW-0479">Metal-binding</keyword>
<comment type="similarity">
    <text evidence="2 9">Belongs to the peptidase M14 family.</text>
</comment>
<dbReference type="Pfam" id="PF18027">
    <property type="entry name" value="Pepdidase_M14_N"/>
    <property type="match status" value="1"/>
</dbReference>
<dbReference type="InterPro" id="IPR000834">
    <property type="entry name" value="Peptidase_M14"/>
</dbReference>
<keyword evidence="8" id="KW-0482">Metalloprotease</keyword>
<dbReference type="Gene3D" id="2.60.40.3120">
    <property type="match status" value="1"/>
</dbReference>
<evidence type="ECO:0000313" key="12">
    <source>
        <dbReference type="EnsemblMetazoa" id="CLYHEMP024368.1"/>
    </source>
</evidence>
<feature type="compositionally biased region" description="Acidic residues" evidence="10">
    <location>
        <begin position="1"/>
        <end position="10"/>
    </location>
</feature>
<evidence type="ECO:0000256" key="6">
    <source>
        <dbReference type="ARBA" id="ARBA00022801"/>
    </source>
</evidence>
<dbReference type="PROSITE" id="PS52035">
    <property type="entry name" value="PEPTIDASE_M14"/>
    <property type="match status" value="1"/>
</dbReference>
<dbReference type="InterPro" id="IPR050821">
    <property type="entry name" value="Cytosolic_carboxypeptidase"/>
</dbReference>
<evidence type="ECO:0000256" key="8">
    <source>
        <dbReference type="ARBA" id="ARBA00023049"/>
    </source>
</evidence>
<evidence type="ECO:0000256" key="9">
    <source>
        <dbReference type="PROSITE-ProRule" id="PRU01379"/>
    </source>
</evidence>
<name>A0A7M5XK81_9CNID</name>
<dbReference type="EnsemblMetazoa" id="CLYHEMT024368.1">
    <property type="protein sequence ID" value="CLYHEMP024368.1"/>
    <property type="gene ID" value="CLYHEMG024368"/>
</dbReference>
<keyword evidence="3" id="KW-0121">Carboxypeptidase</keyword>
<keyword evidence="7" id="KW-0862">Zinc</keyword>
<feature type="region of interest" description="Disordered" evidence="10">
    <location>
        <begin position="651"/>
        <end position="703"/>
    </location>
</feature>
<dbReference type="Proteomes" id="UP000594262">
    <property type="component" value="Unplaced"/>
</dbReference>
<dbReference type="CDD" id="cd06907">
    <property type="entry name" value="M14_AGBL2-3_like"/>
    <property type="match status" value="1"/>
</dbReference>
<dbReference type="Pfam" id="PF00246">
    <property type="entry name" value="Peptidase_M14"/>
    <property type="match status" value="1"/>
</dbReference>
<evidence type="ECO:0000256" key="1">
    <source>
        <dbReference type="ARBA" id="ARBA00001947"/>
    </source>
</evidence>
<dbReference type="FunFam" id="3.40.630.10:FF:000011">
    <property type="entry name" value="cytosolic carboxypeptidase 2 isoform X1"/>
    <property type="match status" value="1"/>
</dbReference>
<dbReference type="OrthoDB" id="10253041at2759"/>
<evidence type="ECO:0000256" key="3">
    <source>
        <dbReference type="ARBA" id="ARBA00022645"/>
    </source>
</evidence>
<evidence type="ECO:0000313" key="13">
    <source>
        <dbReference type="Proteomes" id="UP000594262"/>
    </source>
</evidence>
<dbReference type="GO" id="GO:0008270">
    <property type="term" value="F:zinc ion binding"/>
    <property type="evidence" value="ECO:0007669"/>
    <property type="project" value="InterPro"/>
</dbReference>
<dbReference type="SMART" id="SM00631">
    <property type="entry name" value="Zn_pept"/>
    <property type="match status" value="1"/>
</dbReference>
<evidence type="ECO:0000256" key="2">
    <source>
        <dbReference type="ARBA" id="ARBA00005988"/>
    </source>
</evidence>
<keyword evidence="13" id="KW-1185">Reference proteome</keyword>
<comment type="cofactor">
    <cofactor evidence="1">
        <name>Zn(2+)</name>
        <dbReference type="ChEBI" id="CHEBI:29105"/>
    </cofactor>
</comment>
<keyword evidence="4" id="KW-0645">Protease</keyword>
<keyword evidence="6" id="KW-0378">Hydrolase</keyword>
<feature type="region of interest" description="Disordered" evidence="10">
    <location>
        <begin position="1"/>
        <end position="26"/>
    </location>
</feature>
<evidence type="ECO:0000256" key="10">
    <source>
        <dbReference type="SAM" id="MobiDB-lite"/>
    </source>
</evidence>
<sequence length="703" mass="82400">MMQNELEDGENNNNKENTNDEEIYGPAVEDNGWIPKLFENNYRTTQLIFTKKNGRTFTCLRQPRDLYTSSKSDIHLNIWWPSEAQIYSRRPLHILYTPPKPELLHKKEKDFSDQLDKSANVFGKVVYDNSPDPEIRYFVNSKTDQRTTSSPSPYYTLKDESDNTLQFESRFESGNLMRAIKTGEYEYQLWLKFDLYTKKHTQWFYFQVKNAHPNKIYKFTIMNFLKSGSLYNEGMKPLLYSERDAQEKKIGWIRAGTHIKYYKNDIKIEENKERTYYSLHWRCSFTNDNDTYYLAHSYPYTYSDLQEYLMFLSNDPQRRKCCKQRVLCQTLAGNQIYLLTITTPTRCPKQAKIKRTIVITARIHPGETIGSWMMKGLLDYLTSNEPDAKILRETFIFKIIPMLNPDGVIVGNYRCSLAGRDLNRNYKTVLKDSFPPVWSTKYLIKKLQEEREVVLYCDLHGHSRKKNIFVYGCENKQEKLSTRLNTRLFPYILAKNAPDKFSFTNCRFRVQKNKEGTGRVVMWNTGIRYSYTLEASFCGSSSSQGTEEYHYGVQDYEEMGYHFCDSLLDLFDPDKKKLPKILDEIKKKVQSTILRKMITTGKSIPTISTTEHPPSLDEVVGEQYFSDIESESCGSDSSASDGLPMQLLHASIPEITKKKRLKSRKRETNQESNARSTKMHLRHRQTLRNPPQQTPPRRKIALK</sequence>
<dbReference type="RefSeq" id="XP_066929882.1">
    <property type="nucleotide sequence ID" value="XM_067073781.1"/>
</dbReference>
<feature type="active site" description="Proton donor/acceptor" evidence="9">
    <location>
        <position position="534"/>
    </location>
</feature>
<evidence type="ECO:0000256" key="4">
    <source>
        <dbReference type="ARBA" id="ARBA00022670"/>
    </source>
</evidence>
<dbReference type="InterPro" id="IPR040626">
    <property type="entry name" value="Pepdidase_M14_N"/>
</dbReference>
<evidence type="ECO:0000259" key="11">
    <source>
        <dbReference type="PROSITE" id="PS52035"/>
    </source>
</evidence>
<evidence type="ECO:0000256" key="7">
    <source>
        <dbReference type="ARBA" id="ARBA00022833"/>
    </source>
</evidence>
<dbReference type="Gene3D" id="3.40.630.10">
    <property type="entry name" value="Zn peptidases"/>
    <property type="match status" value="1"/>
</dbReference>
<dbReference type="GO" id="GO:0006508">
    <property type="term" value="P:proteolysis"/>
    <property type="evidence" value="ECO:0007669"/>
    <property type="project" value="UniProtKB-KW"/>
</dbReference>
<dbReference type="PANTHER" id="PTHR12756">
    <property type="entry name" value="CYTOSOLIC CARBOXYPEPTIDASE"/>
    <property type="match status" value="1"/>
</dbReference>
<accession>A0A7M5XK81</accession>
<dbReference type="SUPFAM" id="SSF53187">
    <property type="entry name" value="Zn-dependent exopeptidases"/>
    <property type="match status" value="1"/>
</dbReference>
<feature type="domain" description="Peptidase M14" evidence="11">
    <location>
        <begin position="298"/>
        <end position="571"/>
    </location>
</feature>
<dbReference type="GeneID" id="136817451"/>